<feature type="region of interest" description="Disordered" evidence="1">
    <location>
        <begin position="1"/>
        <end position="23"/>
    </location>
</feature>
<dbReference type="EMBL" id="CAJNRE010011714">
    <property type="protein sequence ID" value="CAF2104346.1"/>
    <property type="molecule type" value="Genomic_DNA"/>
</dbReference>
<keyword evidence="2" id="KW-0472">Membrane</keyword>
<protein>
    <submittedName>
        <fullName evidence="3">Uncharacterized protein</fullName>
    </submittedName>
</protein>
<comment type="caution">
    <text evidence="3">The sequence shown here is derived from an EMBL/GenBank/DDBJ whole genome shotgun (WGS) entry which is preliminary data.</text>
</comment>
<dbReference type="EMBL" id="CAJOBI010001147">
    <property type="protein sequence ID" value="CAF3865930.1"/>
    <property type="molecule type" value="Genomic_DNA"/>
</dbReference>
<feature type="transmembrane region" description="Helical" evidence="2">
    <location>
        <begin position="86"/>
        <end position="104"/>
    </location>
</feature>
<keyword evidence="2" id="KW-0812">Transmembrane</keyword>
<sequence length="190" mass="22139">MSDLPQQSYHEQERINNSSLTSASTDQQYQTYIEYSTLRMAIENEDKNSTQEIQSTDETVNLVDFLSCYVRITRCQVKCLYDAKKAIIIVDFLLLFLLLILIISSEVEEPVSVADIGRQIKEFQQEQELASAEQQNKIQSKEEEKKEETKEKEVVEYYYVDPYLDAMNPMNSMIIIDLPWPKPVESDTEE</sequence>
<evidence type="ECO:0000313" key="4">
    <source>
        <dbReference type="EMBL" id="CAF3865930.1"/>
    </source>
</evidence>
<evidence type="ECO:0000313" key="3">
    <source>
        <dbReference type="EMBL" id="CAF2104346.1"/>
    </source>
</evidence>
<reference evidence="3" key="1">
    <citation type="submission" date="2021-02" db="EMBL/GenBank/DDBJ databases">
        <authorList>
            <person name="Nowell W R."/>
        </authorList>
    </citation>
    <scope>NUCLEOTIDE SEQUENCE</scope>
</reference>
<feature type="region of interest" description="Disordered" evidence="1">
    <location>
        <begin position="131"/>
        <end position="150"/>
    </location>
</feature>
<accession>A0A816U3U1</accession>
<feature type="compositionally biased region" description="Basic and acidic residues" evidence="1">
    <location>
        <begin position="139"/>
        <end position="150"/>
    </location>
</feature>
<keyword evidence="2" id="KW-1133">Transmembrane helix</keyword>
<organism evidence="3 5">
    <name type="scientific">Rotaria magnacalcarata</name>
    <dbReference type="NCBI Taxonomy" id="392030"/>
    <lineage>
        <taxon>Eukaryota</taxon>
        <taxon>Metazoa</taxon>
        <taxon>Spiralia</taxon>
        <taxon>Gnathifera</taxon>
        <taxon>Rotifera</taxon>
        <taxon>Eurotatoria</taxon>
        <taxon>Bdelloidea</taxon>
        <taxon>Philodinida</taxon>
        <taxon>Philodinidae</taxon>
        <taxon>Rotaria</taxon>
    </lineage>
</organism>
<dbReference type="AlphaFoldDB" id="A0A816U3U1"/>
<gene>
    <name evidence="3" type="ORF">MBJ925_LOCUS22943</name>
    <name evidence="4" type="ORF">SMN809_LOCUS4809</name>
</gene>
<evidence type="ECO:0000313" key="5">
    <source>
        <dbReference type="Proteomes" id="UP000663824"/>
    </source>
</evidence>
<proteinExistence type="predicted"/>
<name>A0A816U3U1_9BILA</name>
<dbReference type="Proteomes" id="UP000676336">
    <property type="component" value="Unassembled WGS sequence"/>
</dbReference>
<evidence type="ECO:0000256" key="1">
    <source>
        <dbReference type="SAM" id="MobiDB-lite"/>
    </source>
</evidence>
<evidence type="ECO:0000256" key="2">
    <source>
        <dbReference type="SAM" id="Phobius"/>
    </source>
</evidence>
<dbReference type="Proteomes" id="UP000663824">
    <property type="component" value="Unassembled WGS sequence"/>
</dbReference>